<evidence type="ECO:0000313" key="4">
    <source>
        <dbReference type="Proteomes" id="UP000693970"/>
    </source>
</evidence>
<gene>
    <name evidence="2" type="ORF">IV203_033783</name>
    <name evidence="3" type="ORF">IV203_033787</name>
</gene>
<dbReference type="AlphaFoldDB" id="A0A9K3M3F6"/>
<comment type="caution">
    <text evidence="2">The sequence shown here is derived from an EMBL/GenBank/DDBJ whole genome shotgun (WGS) entry which is preliminary data.</text>
</comment>
<keyword evidence="1" id="KW-0812">Transmembrane</keyword>
<organism evidence="2 4">
    <name type="scientific">Nitzschia inconspicua</name>
    <dbReference type="NCBI Taxonomy" id="303405"/>
    <lineage>
        <taxon>Eukaryota</taxon>
        <taxon>Sar</taxon>
        <taxon>Stramenopiles</taxon>
        <taxon>Ochrophyta</taxon>
        <taxon>Bacillariophyta</taxon>
        <taxon>Bacillariophyceae</taxon>
        <taxon>Bacillariophycidae</taxon>
        <taxon>Bacillariales</taxon>
        <taxon>Bacillariaceae</taxon>
        <taxon>Nitzschia</taxon>
    </lineage>
</organism>
<reference evidence="2" key="1">
    <citation type="journal article" date="2021" name="Sci. Rep.">
        <title>Diploid genomic architecture of Nitzschia inconspicua, an elite biomass production diatom.</title>
        <authorList>
            <person name="Oliver A."/>
            <person name="Podell S."/>
            <person name="Pinowska A."/>
            <person name="Traller J.C."/>
            <person name="Smith S.R."/>
            <person name="McClure R."/>
            <person name="Beliaev A."/>
            <person name="Bohutskyi P."/>
            <person name="Hill E.A."/>
            <person name="Rabines A."/>
            <person name="Zheng H."/>
            <person name="Allen L.Z."/>
            <person name="Kuo A."/>
            <person name="Grigoriev I.V."/>
            <person name="Allen A.E."/>
            <person name="Hazlebeck D."/>
            <person name="Allen E.E."/>
        </authorList>
    </citation>
    <scope>NUCLEOTIDE SEQUENCE</scope>
    <source>
        <strain evidence="2">Hildebrandi</strain>
    </source>
</reference>
<accession>A0A9K3M3F6</accession>
<keyword evidence="1" id="KW-0472">Membrane</keyword>
<dbReference type="OrthoDB" id="9974332at2759"/>
<sequence>MVGSYPSPSQTNGVRPNPLIVLFLMAMMAGTLNILAFFLHYEAMYTQAAFFSYSKPPNQTGRSGRPPFIFHRFHELTNETIPEKFENGNLYTTAFSSASRVIVNETSFFRPRRICQSTCCMESIAISLDQDDHHIINTLDGTDLADVYLQQYRNANFIHFFGSILHPDLLPCLQPGTILHVDNHHDLLEFFFKELRPKVNVSYIMITSESDATSPLSFHERLSNDHLMLKWFGTNPKALSLTDVQAQRFEAMPLGLAKFHEQSRLLSPYLERNNYANPFRNKERWTHSFLMANRSSSVTNALDDDEIFYKAVFVQFGRHRYASRVRFTLWEDVCNGINATKEKVALFDNISCENTRATPRDVYRAASKYLFGFSPPGAGPDCYRTYELLLLGVIPIVGELPVNWGGLFDDLPVLVLPDLEKNHTRSEFLEILRQYILSPEFQSSDFEKGWEKLFLRYWRRRVLKEAGRNILFDPATGKEYYEGWKYTSTNSSAVMEIGVPKWYVKEK</sequence>
<name>A0A9K3M3F6_9STRA</name>
<dbReference type="EMBL" id="JAGRRH010000002">
    <property type="protein sequence ID" value="KAG7373063.1"/>
    <property type="molecule type" value="Genomic_DNA"/>
</dbReference>
<evidence type="ECO:0000256" key="1">
    <source>
        <dbReference type="SAM" id="Phobius"/>
    </source>
</evidence>
<evidence type="ECO:0008006" key="5">
    <source>
        <dbReference type="Google" id="ProtNLM"/>
    </source>
</evidence>
<evidence type="ECO:0000313" key="3">
    <source>
        <dbReference type="EMBL" id="KAG7373063.1"/>
    </source>
</evidence>
<keyword evidence="4" id="KW-1185">Reference proteome</keyword>
<proteinExistence type="predicted"/>
<keyword evidence="1" id="KW-1133">Transmembrane helix</keyword>
<feature type="transmembrane region" description="Helical" evidence="1">
    <location>
        <begin position="20"/>
        <end position="41"/>
    </location>
</feature>
<reference evidence="2" key="2">
    <citation type="submission" date="2021-04" db="EMBL/GenBank/DDBJ databases">
        <authorList>
            <person name="Podell S."/>
        </authorList>
    </citation>
    <scope>NUCLEOTIDE SEQUENCE</scope>
    <source>
        <strain evidence="2">Hildebrandi</strain>
    </source>
</reference>
<dbReference type="EMBL" id="JAGRRH010000002">
    <property type="protein sequence ID" value="KAG7373059.1"/>
    <property type="molecule type" value="Genomic_DNA"/>
</dbReference>
<protein>
    <recommendedName>
        <fullName evidence="5">Exostosin GT47 domain-containing protein</fullName>
    </recommendedName>
</protein>
<evidence type="ECO:0000313" key="2">
    <source>
        <dbReference type="EMBL" id="KAG7373059.1"/>
    </source>
</evidence>
<dbReference type="Proteomes" id="UP000693970">
    <property type="component" value="Unassembled WGS sequence"/>
</dbReference>